<name>A0ABP1PX04_9HEXA</name>
<reference evidence="3 4" key="1">
    <citation type="submission" date="2024-08" db="EMBL/GenBank/DDBJ databases">
        <authorList>
            <person name="Cucini C."/>
            <person name="Frati F."/>
        </authorList>
    </citation>
    <scope>NUCLEOTIDE SEQUENCE [LARGE SCALE GENOMIC DNA]</scope>
</reference>
<dbReference type="Gene3D" id="3.90.79.10">
    <property type="entry name" value="Nucleoside Triphosphate Pyrophosphohydrolase"/>
    <property type="match status" value="1"/>
</dbReference>
<keyword evidence="2" id="KW-0378">Hydrolase</keyword>
<proteinExistence type="predicted"/>
<dbReference type="InterPro" id="IPR015797">
    <property type="entry name" value="NUDIX_hydrolase-like_dom_sf"/>
</dbReference>
<dbReference type="SUPFAM" id="SSF55811">
    <property type="entry name" value="Nudix"/>
    <property type="match status" value="1"/>
</dbReference>
<keyword evidence="4" id="KW-1185">Reference proteome</keyword>
<dbReference type="CDD" id="cd18887">
    <property type="entry name" value="NUDIX_UGPPase_Nudt14"/>
    <property type="match status" value="1"/>
</dbReference>
<dbReference type="EMBL" id="CAXLJM020000014">
    <property type="protein sequence ID" value="CAL8080847.1"/>
    <property type="molecule type" value="Genomic_DNA"/>
</dbReference>
<comment type="caution">
    <text evidence="3">The sequence shown here is derived from an EMBL/GenBank/DDBJ whole genome shotgun (WGS) entry which is preliminary data.</text>
</comment>
<dbReference type="InterPro" id="IPR004385">
    <property type="entry name" value="NDP_pyrophosphatase"/>
</dbReference>
<evidence type="ECO:0000256" key="2">
    <source>
        <dbReference type="ARBA" id="ARBA00022801"/>
    </source>
</evidence>
<gene>
    <name evidence="3" type="ORF">ODALV1_LOCUS4755</name>
</gene>
<evidence type="ECO:0000313" key="3">
    <source>
        <dbReference type="EMBL" id="CAL8080847.1"/>
    </source>
</evidence>
<dbReference type="Proteomes" id="UP001642540">
    <property type="component" value="Unassembled WGS sequence"/>
</dbReference>
<accession>A0ABP1PX04</accession>
<dbReference type="NCBIfam" id="TIGR00052">
    <property type="entry name" value="nudix-type nucleoside diphosphatase, YffH/AdpP family"/>
    <property type="match status" value="1"/>
</dbReference>
<evidence type="ECO:0000256" key="1">
    <source>
        <dbReference type="ARBA" id="ARBA00001946"/>
    </source>
</evidence>
<comment type="cofactor">
    <cofactor evidence="1">
        <name>Mg(2+)</name>
        <dbReference type="ChEBI" id="CHEBI:18420"/>
    </cofactor>
</comment>
<evidence type="ECO:0000313" key="4">
    <source>
        <dbReference type="Proteomes" id="UP001642540"/>
    </source>
</evidence>
<dbReference type="PANTHER" id="PTHR11839:SF15">
    <property type="entry name" value="URIDINE DIPHOSPHATE GLUCOSE PYROPHOSPHATASE NUDT14"/>
    <property type="match status" value="1"/>
</dbReference>
<dbReference type="PANTHER" id="PTHR11839">
    <property type="entry name" value="UDP/ADP-SUGAR PYROPHOSPHATASE"/>
    <property type="match status" value="1"/>
</dbReference>
<protein>
    <recommendedName>
        <fullName evidence="5">Uridine diphosphate glucose pyrophosphatase</fullName>
    </recommendedName>
</protein>
<evidence type="ECO:0008006" key="5">
    <source>
        <dbReference type="Google" id="ProtNLM"/>
    </source>
</evidence>
<sequence length="289" mass="32919">MYDYSLKKISLLSRSCFINILLSQVTKKSVIFLDLRYRRLWNKNLTYCNHTTLINNYHYHRLFSTTNNSIATRMEDIKDITIGPMPDKSAFLKPLRMEFKQNGRQRYWDMVKAHESVTCVLYNVSRNVLIFVKQFRPAVFVCGALPTSPSNSQSVQDVDWNSVPPKIGITIELCAGIIDADLSLNEIIQKEVLEECGYDVPLQNFQRIIGYKGSVGVSGDKSTMFYAECTDEMHVSQGGGKPEEGEFIEVVEMSIPEVRQYLQRETVASPGALLFGLMWFLINKAPKGC</sequence>
<organism evidence="3 4">
    <name type="scientific">Orchesella dallaii</name>
    <dbReference type="NCBI Taxonomy" id="48710"/>
    <lineage>
        <taxon>Eukaryota</taxon>
        <taxon>Metazoa</taxon>
        <taxon>Ecdysozoa</taxon>
        <taxon>Arthropoda</taxon>
        <taxon>Hexapoda</taxon>
        <taxon>Collembola</taxon>
        <taxon>Entomobryomorpha</taxon>
        <taxon>Entomobryoidea</taxon>
        <taxon>Orchesellidae</taxon>
        <taxon>Orchesellinae</taxon>
        <taxon>Orchesella</taxon>
    </lineage>
</organism>